<dbReference type="GO" id="GO:0030017">
    <property type="term" value="C:sarcomere"/>
    <property type="evidence" value="ECO:0007669"/>
    <property type="project" value="UniProtKB-SubCell"/>
</dbReference>
<evidence type="ECO:0000313" key="20">
    <source>
        <dbReference type="Proteomes" id="UP000261540"/>
    </source>
</evidence>
<evidence type="ECO:0000313" key="19">
    <source>
        <dbReference type="Ensembl" id="ENSPKIP00000000223.1"/>
    </source>
</evidence>
<evidence type="ECO:0000256" key="11">
    <source>
        <dbReference type="ARBA" id="ARBA00023203"/>
    </source>
</evidence>
<proteinExistence type="predicted"/>
<feature type="region of interest" description="Disordered" evidence="17">
    <location>
        <begin position="42"/>
        <end position="90"/>
    </location>
</feature>
<keyword evidence="4" id="KW-0963">Cytoplasm</keyword>
<organism evidence="19 20">
    <name type="scientific">Paramormyrops kingsleyae</name>
    <dbReference type="NCBI Taxonomy" id="1676925"/>
    <lineage>
        <taxon>Eukaryota</taxon>
        <taxon>Metazoa</taxon>
        <taxon>Chordata</taxon>
        <taxon>Craniata</taxon>
        <taxon>Vertebrata</taxon>
        <taxon>Euteleostomi</taxon>
        <taxon>Actinopterygii</taxon>
        <taxon>Neopterygii</taxon>
        <taxon>Teleostei</taxon>
        <taxon>Osteoglossocephala</taxon>
        <taxon>Osteoglossomorpha</taxon>
        <taxon>Osteoglossiformes</taxon>
        <taxon>Mormyridae</taxon>
        <taxon>Paramormyrops</taxon>
    </lineage>
</organism>
<name>A0A3B3Q274_9TELE</name>
<keyword evidence="10" id="KW-0804">Transcription</keyword>
<dbReference type="PANTHER" id="PTHR22739:SF20">
    <property type="entry name" value="ACTIN-BINDING RHO-ACTIVATING PROTEIN"/>
    <property type="match status" value="1"/>
</dbReference>
<feature type="compositionally biased region" description="Polar residues" evidence="17">
    <location>
        <begin position="42"/>
        <end position="60"/>
    </location>
</feature>
<keyword evidence="12" id="KW-0206">Cytoskeleton</keyword>
<dbReference type="GO" id="GO:0003779">
    <property type="term" value="F:actin binding"/>
    <property type="evidence" value="ECO:0007669"/>
    <property type="project" value="UniProtKB-KW"/>
</dbReference>
<evidence type="ECO:0000256" key="7">
    <source>
        <dbReference type="ARBA" id="ARBA00023010"/>
    </source>
</evidence>
<dbReference type="SMART" id="SM01283">
    <property type="entry name" value="Costars"/>
    <property type="match status" value="1"/>
</dbReference>
<evidence type="ECO:0000256" key="13">
    <source>
        <dbReference type="ARBA" id="ARBA00059783"/>
    </source>
</evidence>
<keyword evidence="11" id="KW-0009">Actin-binding</keyword>
<reference evidence="19" key="2">
    <citation type="submission" date="2025-09" db="UniProtKB">
        <authorList>
            <consortium name="Ensembl"/>
        </authorList>
    </citation>
    <scope>IDENTIFICATION</scope>
</reference>
<dbReference type="GO" id="GO:0035025">
    <property type="term" value="P:positive regulation of Rho protein signal transduction"/>
    <property type="evidence" value="ECO:0007669"/>
    <property type="project" value="InterPro"/>
</dbReference>
<reference evidence="19" key="1">
    <citation type="submission" date="2025-08" db="UniProtKB">
        <authorList>
            <consortium name="Ensembl"/>
        </authorList>
    </citation>
    <scope>IDENTIFICATION</scope>
</reference>
<dbReference type="GeneTree" id="ENSGT00390000015984"/>
<evidence type="ECO:0000256" key="6">
    <source>
        <dbReference type="ARBA" id="ARBA00022927"/>
    </source>
</evidence>
<evidence type="ECO:0000256" key="1">
    <source>
        <dbReference type="ARBA" id="ARBA00004204"/>
    </source>
</evidence>
<protein>
    <recommendedName>
        <fullName evidence="15">Actin-binding Rho-activating protein</fullName>
    </recommendedName>
    <alternativeName>
        <fullName evidence="16">Striated muscle activator of Rho-dependent signaling</fullName>
    </alternativeName>
</protein>
<evidence type="ECO:0000256" key="14">
    <source>
        <dbReference type="ARBA" id="ARBA00063019"/>
    </source>
</evidence>
<keyword evidence="20" id="KW-1185">Reference proteome</keyword>
<dbReference type="Gene3D" id="1.10.10.1540">
    <property type="entry name" value="Costar domain"/>
    <property type="match status" value="1"/>
</dbReference>
<dbReference type="GO" id="GO:0045944">
    <property type="term" value="P:positive regulation of transcription by RNA polymerase II"/>
    <property type="evidence" value="ECO:0007669"/>
    <property type="project" value="TreeGrafter"/>
</dbReference>
<evidence type="ECO:0000256" key="9">
    <source>
        <dbReference type="ARBA" id="ARBA00023159"/>
    </source>
</evidence>
<keyword evidence="7" id="KW-0811">Translocation</keyword>
<evidence type="ECO:0000256" key="10">
    <source>
        <dbReference type="ARBA" id="ARBA00023163"/>
    </source>
</evidence>
<keyword evidence="5" id="KW-0597">Phosphoprotein</keyword>
<dbReference type="OrthoDB" id="9871914at2759"/>
<dbReference type="FunFam" id="1.10.10.1540:FF:000001">
    <property type="entry name" value="Actin-binding Rho-activating protein a"/>
    <property type="match status" value="1"/>
</dbReference>
<dbReference type="InterPro" id="IPR026111">
    <property type="entry name" value="Abra"/>
</dbReference>
<comment type="subcellular location">
    <subcellularLocation>
        <location evidence="2">Cytoplasm</location>
        <location evidence="2">Cytoskeleton</location>
    </subcellularLocation>
    <subcellularLocation>
        <location evidence="1">Cytoplasm</location>
        <location evidence="1">Myofibril</location>
        <location evidence="1">Sarcomere</location>
    </subcellularLocation>
</comment>
<feature type="region of interest" description="Disordered" evidence="17">
    <location>
        <begin position="203"/>
        <end position="236"/>
    </location>
</feature>
<keyword evidence="3" id="KW-0813">Transport</keyword>
<dbReference type="CTD" id="445477"/>
<dbReference type="GO" id="GO:0015031">
    <property type="term" value="P:protein transport"/>
    <property type="evidence" value="ECO:0007669"/>
    <property type="project" value="UniProtKB-KW"/>
</dbReference>
<sequence>MSEKVLSPEVTNQKPSAKKNIKKLRVLSTVCSLAKSWQQWVTDNEQKQANEPSGWSPSSGKQDEEKPNSKRVLSKKQTRPTSAPPSAAEYTLVSLQPLEEVNSNIPGASKIKTKQVAKSVMSSVQEKGVGIGLLTERYGKEATEDVDRMLKARGSPTRRRKCANVVSELTKGWKQVEKGRRQKEADSLEGDWACNMDTKDSSFSEVDKRSLESDITPGKPIQTGNTQDYSISKDKRDAIDTPESWVRIKRPSSTVVNRDVDETKRLSSVSKKYSPVGNLANKWQNWASQHEINQKLNPFSDEFDYQLSMSTRLHKGQEGYGRPKEGSMTAERAKRAEAHIHREIDDMCFIIRTMTEPGADGRIRVTFGELFDRYVRISDKVVGILMRARKHSKVAFEGEMLWQGQDDHVVITLLV</sequence>
<evidence type="ECO:0000256" key="4">
    <source>
        <dbReference type="ARBA" id="ARBA00022490"/>
    </source>
</evidence>
<evidence type="ECO:0000256" key="17">
    <source>
        <dbReference type="SAM" id="MobiDB-lite"/>
    </source>
</evidence>
<dbReference type="AlphaFoldDB" id="A0A3B3Q274"/>
<accession>A0A3B3Q274</accession>
<dbReference type="Pfam" id="PF14705">
    <property type="entry name" value="Costars"/>
    <property type="match status" value="1"/>
</dbReference>
<dbReference type="GO" id="GO:0005856">
    <property type="term" value="C:cytoskeleton"/>
    <property type="evidence" value="ECO:0007669"/>
    <property type="project" value="UniProtKB-SubCell"/>
</dbReference>
<keyword evidence="9" id="KW-0010">Activator</keyword>
<dbReference type="InterPro" id="IPR038095">
    <property type="entry name" value="Costars_sf"/>
</dbReference>
<keyword evidence="6" id="KW-0653">Protein transport</keyword>
<feature type="compositionally biased region" description="Basic and acidic residues" evidence="17">
    <location>
        <begin position="203"/>
        <end position="212"/>
    </location>
</feature>
<comment type="function">
    <text evidence="13">Acts as an activator of serum response factor (SRF)-dependent transcription possibly by inducing nuclear translocation of MKL1 or MKL2 and through a mechanism requiring Rho-actin signaling.</text>
</comment>
<dbReference type="Ensembl" id="ENSPKIT00000024108.1">
    <property type="protein sequence ID" value="ENSPKIP00000000223.1"/>
    <property type="gene ID" value="ENSPKIG00000018974.1"/>
</dbReference>
<evidence type="ECO:0000256" key="3">
    <source>
        <dbReference type="ARBA" id="ARBA00022448"/>
    </source>
</evidence>
<dbReference type="InterPro" id="IPR027817">
    <property type="entry name" value="Costars_dom"/>
</dbReference>
<dbReference type="Proteomes" id="UP000261540">
    <property type="component" value="Unplaced"/>
</dbReference>
<dbReference type="PANTHER" id="PTHR22739">
    <property type="entry name" value="STRIATED MUSCLE ACTIVATOR OF RHO-DEPENDENT SIGNALING-RELATED"/>
    <property type="match status" value="1"/>
</dbReference>
<evidence type="ECO:0000256" key="5">
    <source>
        <dbReference type="ARBA" id="ARBA00022553"/>
    </source>
</evidence>
<evidence type="ECO:0000256" key="15">
    <source>
        <dbReference type="ARBA" id="ARBA00073502"/>
    </source>
</evidence>
<comment type="subunit">
    <text evidence="14">Binds F-actin and ABLIM1, ABLIM2 and ABLIM3. Interaction with ABLIM2 and ABLIM3 enhances activity.</text>
</comment>
<evidence type="ECO:0000256" key="16">
    <source>
        <dbReference type="ARBA" id="ARBA00076363"/>
    </source>
</evidence>
<evidence type="ECO:0000256" key="8">
    <source>
        <dbReference type="ARBA" id="ARBA00023015"/>
    </source>
</evidence>
<evidence type="ECO:0000259" key="18">
    <source>
        <dbReference type="SMART" id="SM01283"/>
    </source>
</evidence>
<evidence type="ECO:0000256" key="12">
    <source>
        <dbReference type="ARBA" id="ARBA00023212"/>
    </source>
</evidence>
<keyword evidence="8" id="KW-0805">Transcription regulation</keyword>
<dbReference type="KEGG" id="pki:111843874"/>
<evidence type="ECO:0000256" key="2">
    <source>
        <dbReference type="ARBA" id="ARBA00004245"/>
    </source>
</evidence>
<feature type="domain" description="Costars" evidence="18">
    <location>
        <begin position="338"/>
        <end position="414"/>
    </location>
</feature>